<dbReference type="Proteomes" id="UP000294662">
    <property type="component" value="Unassembled WGS sequence"/>
</dbReference>
<dbReference type="RefSeq" id="WP_132828924.1">
    <property type="nucleotide sequence ID" value="NZ_SMFP01000005.1"/>
</dbReference>
<gene>
    <name evidence="1" type="ORF">E1B25_10125</name>
</gene>
<dbReference type="Gene3D" id="2.160.20.160">
    <property type="match status" value="1"/>
</dbReference>
<sequence length="353" mass="38195">MRSTYFGTDRDNVMSAGSEIRESFYGLAGNDVFYFYGIDGVDPDYDVSDRFFGGTGRDRLENITLNFDGLAGLDQLARLSFDGGKGYDTLAVAVTVDMTDYSAKASDLDLTGVAPLLRSVEHREFDIELSAIGNTPEDLAIIGGDLDETVFLHQTASMRVDGVIRVNLGGGDDRFEYSADIGVDSSLIVDTGKGADVVLMNASSSSYPNDFDAVIRTRGGADTIVLDGMYSETANAGAGNDTIYVLSGSFAEAPDVIRTGNGNDKVYLELDSYSKLARINDFSAEKDVIIFDAEEVRDTEVTFDKSIWSAAEEDKLYMDNAVGKLYFGDNVLVSFGGETALTADNFLVDDWAF</sequence>
<dbReference type="PRINTS" id="PR00313">
    <property type="entry name" value="CABNDNGRPT"/>
</dbReference>
<dbReference type="AlphaFoldDB" id="A0A4R5EUC8"/>
<name>A0A4R5EUC8_9RHOB</name>
<evidence type="ECO:0000313" key="2">
    <source>
        <dbReference type="Proteomes" id="UP000294662"/>
    </source>
</evidence>
<dbReference type="EMBL" id="SMFP01000005">
    <property type="protein sequence ID" value="TDE38464.1"/>
    <property type="molecule type" value="Genomic_DNA"/>
</dbReference>
<reference evidence="1 2" key="1">
    <citation type="submission" date="2019-03" db="EMBL/GenBank/DDBJ databases">
        <authorList>
            <person name="Zhang S."/>
        </authorList>
    </citation>
    <scope>NUCLEOTIDE SEQUENCE [LARGE SCALE GENOMIC DNA]</scope>
    <source>
        <strain evidence="1 2">S4J41</strain>
    </source>
</reference>
<evidence type="ECO:0000313" key="1">
    <source>
        <dbReference type="EMBL" id="TDE38464.1"/>
    </source>
</evidence>
<dbReference type="InterPro" id="IPR011049">
    <property type="entry name" value="Serralysin-like_metalloprot_C"/>
</dbReference>
<dbReference type="SUPFAM" id="SSF51120">
    <property type="entry name" value="beta-Roll"/>
    <property type="match status" value="1"/>
</dbReference>
<proteinExistence type="predicted"/>
<accession>A0A4R5EUC8</accession>
<organism evidence="1 2">
    <name type="scientific">Antarcticimicrobium sediminis</name>
    <dbReference type="NCBI Taxonomy" id="2546227"/>
    <lineage>
        <taxon>Bacteria</taxon>
        <taxon>Pseudomonadati</taxon>
        <taxon>Pseudomonadota</taxon>
        <taxon>Alphaproteobacteria</taxon>
        <taxon>Rhodobacterales</taxon>
        <taxon>Paracoccaceae</taxon>
        <taxon>Antarcticimicrobium</taxon>
    </lineage>
</organism>
<evidence type="ECO:0008006" key="3">
    <source>
        <dbReference type="Google" id="ProtNLM"/>
    </source>
</evidence>
<protein>
    <recommendedName>
        <fullName evidence="3">Hemolysin-type calcium-binding repeat-containing protein</fullName>
    </recommendedName>
</protein>
<keyword evidence="2" id="KW-1185">Reference proteome</keyword>
<dbReference type="OrthoDB" id="7811460at2"/>
<comment type="caution">
    <text evidence="1">The sequence shown here is derived from an EMBL/GenBank/DDBJ whole genome shotgun (WGS) entry which is preliminary data.</text>
</comment>